<dbReference type="Proteomes" id="UP001157974">
    <property type="component" value="Unassembled WGS sequence"/>
</dbReference>
<keyword evidence="3" id="KW-1185">Reference proteome</keyword>
<evidence type="ECO:0008006" key="4">
    <source>
        <dbReference type="Google" id="ProtNLM"/>
    </source>
</evidence>
<evidence type="ECO:0000256" key="1">
    <source>
        <dbReference type="SAM" id="MobiDB-lite"/>
    </source>
</evidence>
<feature type="compositionally biased region" description="Basic and acidic residues" evidence="1">
    <location>
        <begin position="40"/>
        <end position="56"/>
    </location>
</feature>
<accession>A0AAV8UH70</accession>
<feature type="compositionally biased region" description="Basic residues" evidence="1">
    <location>
        <begin position="57"/>
        <end position="69"/>
    </location>
</feature>
<name>A0AAV8UH70_9RHOD</name>
<evidence type="ECO:0000313" key="3">
    <source>
        <dbReference type="Proteomes" id="UP001157974"/>
    </source>
</evidence>
<proteinExistence type="predicted"/>
<evidence type="ECO:0000313" key="2">
    <source>
        <dbReference type="EMBL" id="KAJ8901860.1"/>
    </source>
</evidence>
<dbReference type="AlphaFoldDB" id="A0AAV8UH70"/>
<sequence length="176" mass="20063">MENTADDSPEFDEVFTEQEPERASDANEAEDVYSRPPLAELDRNSNRSREQLIDTRKKSRKRYRKRVKTKSLLPAGGELQERLRALLAPNARETAVASLRLEAEEEKAKTFLAKEILLPPADYRKDSPSDIEYEDSPPLNLSQILETDENAWGTRRYSPNSQASDGIEILLRASQE</sequence>
<feature type="compositionally biased region" description="Acidic residues" evidence="1">
    <location>
        <begin position="1"/>
        <end position="18"/>
    </location>
</feature>
<protein>
    <recommendedName>
        <fullName evidence="4">Ribosome biogenesis protein NOP53</fullName>
    </recommendedName>
</protein>
<reference evidence="2 3" key="1">
    <citation type="journal article" date="2023" name="Nat. Commun.">
        <title>Origin of minicircular mitochondrial genomes in red algae.</title>
        <authorList>
            <person name="Lee Y."/>
            <person name="Cho C.H."/>
            <person name="Lee Y.M."/>
            <person name="Park S.I."/>
            <person name="Yang J.H."/>
            <person name="West J.A."/>
            <person name="Bhattacharya D."/>
            <person name="Yoon H.S."/>
        </authorList>
    </citation>
    <scope>NUCLEOTIDE SEQUENCE [LARGE SCALE GENOMIC DNA]</scope>
    <source>
        <strain evidence="2 3">CCMP1338</strain>
        <tissue evidence="2">Whole cell</tissue>
    </source>
</reference>
<dbReference type="EMBL" id="JAMWBK010000010">
    <property type="protein sequence ID" value="KAJ8901860.1"/>
    <property type="molecule type" value="Genomic_DNA"/>
</dbReference>
<gene>
    <name evidence="2" type="ORF">NDN08_004065</name>
</gene>
<feature type="region of interest" description="Disordered" evidence="1">
    <location>
        <begin position="1"/>
        <end position="71"/>
    </location>
</feature>
<organism evidence="2 3">
    <name type="scientific">Rhodosorus marinus</name>
    <dbReference type="NCBI Taxonomy" id="101924"/>
    <lineage>
        <taxon>Eukaryota</taxon>
        <taxon>Rhodophyta</taxon>
        <taxon>Stylonematophyceae</taxon>
        <taxon>Stylonematales</taxon>
        <taxon>Stylonemataceae</taxon>
        <taxon>Rhodosorus</taxon>
    </lineage>
</organism>
<comment type="caution">
    <text evidence="2">The sequence shown here is derived from an EMBL/GenBank/DDBJ whole genome shotgun (WGS) entry which is preliminary data.</text>
</comment>